<evidence type="ECO:0000256" key="8">
    <source>
        <dbReference type="PROSITE-ProRule" id="PRU00175"/>
    </source>
</evidence>
<keyword evidence="4" id="KW-0479">Metal-binding</keyword>
<dbReference type="InterPro" id="IPR013083">
    <property type="entry name" value="Znf_RING/FYVE/PHD"/>
</dbReference>
<evidence type="ECO:0000256" key="4">
    <source>
        <dbReference type="ARBA" id="ARBA00022723"/>
    </source>
</evidence>
<name>A0A103Y9B9_CYNCS</name>
<keyword evidence="3" id="KW-0808">Transferase</keyword>
<dbReference type="GO" id="GO:0008270">
    <property type="term" value="F:zinc ion binding"/>
    <property type="evidence" value="ECO:0007669"/>
    <property type="project" value="UniProtKB-KW"/>
</dbReference>
<dbReference type="EC" id="2.3.2.27" evidence="2"/>
<comment type="catalytic activity">
    <reaction evidence="1">
        <text>S-ubiquitinyl-[E2 ubiquitin-conjugating enzyme]-L-cysteine + [acceptor protein]-L-lysine = [E2 ubiquitin-conjugating enzyme]-L-cysteine + N(6)-ubiquitinyl-[acceptor protein]-L-lysine.</text>
        <dbReference type="EC" id="2.3.2.27"/>
    </reaction>
</comment>
<evidence type="ECO:0000256" key="5">
    <source>
        <dbReference type="ARBA" id="ARBA00022771"/>
    </source>
</evidence>
<reference evidence="11 12" key="1">
    <citation type="journal article" date="2016" name="Sci. Rep.">
        <title>The genome sequence of the outbreeding globe artichoke constructed de novo incorporating a phase-aware low-pass sequencing strategy of F1 progeny.</title>
        <authorList>
            <person name="Scaglione D."/>
            <person name="Reyes-Chin-Wo S."/>
            <person name="Acquadro A."/>
            <person name="Froenicke L."/>
            <person name="Portis E."/>
            <person name="Beitel C."/>
            <person name="Tirone M."/>
            <person name="Mauro R."/>
            <person name="Lo Monaco A."/>
            <person name="Mauromicale G."/>
            <person name="Faccioli P."/>
            <person name="Cattivelli L."/>
            <person name="Rieseberg L."/>
            <person name="Michelmore R."/>
            <person name="Lanteri S."/>
        </authorList>
    </citation>
    <scope>NUCLEOTIDE SEQUENCE [LARGE SCALE GENOMIC DNA]</scope>
    <source>
        <strain evidence="11">2C</strain>
    </source>
</reference>
<dbReference type="GO" id="GO:0016567">
    <property type="term" value="P:protein ubiquitination"/>
    <property type="evidence" value="ECO:0007669"/>
    <property type="project" value="TreeGrafter"/>
</dbReference>
<dbReference type="Pfam" id="PF06547">
    <property type="entry name" value="DUF1117"/>
    <property type="match status" value="1"/>
</dbReference>
<dbReference type="InterPro" id="IPR010543">
    <property type="entry name" value="DUF1117"/>
</dbReference>
<keyword evidence="5 8" id="KW-0863">Zinc-finger</keyword>
<dbReference type="InterPro" id="IPR039525">
    <property type="entry name" value="RNF126-like_zinc-ribbon"/>
</dbReference>
<evidence type="ECO:0000256" key="1">
    <source>
        <dbReference type="ARBA" id="ARBA00000900"/>
    </source>
</evidence>
<dbReference type="InterPro" id="IPR001841">
    <property type="entry name" value="Znf_RING"/>
</dbReference>
<dbReference type="OrthoDB" id="21204at2759"/>
<gene>
    <name evidence="11" type="ORF">Ccrd_016760</name>
</gene>
<accession>A0A103Y9B9</accession>
<evidence type="ECO:0000256" key="7">
    <source>
        <dbReference type="ARBA" id="ARBA00022833"/>
    </source>
</evidence>
<evidence type="ECO:0000259" key="10">
    <source>
        <dbReference type="PROSITE" id="PS50089"/>
    </source>
</evidence>
<organism evidence="11 12">
    <name type="scientific">Cynara cardunculus var. scolymus</name>
    <name type="common">Globe artichoke</name>
    <name type="synonym">Cynara scolymus</name>
    <dbReference type="NCBI Taxonomy" id="59895"/>
    <lineage>
        <taxon>Eukaryota</taxon>
        <taxon>Viridiplantae</taxon>
        <taxon>Streptophyta</taxon>
        <taxon>Embryophyta</taxon>
        <taxon>Tracheophyta</taxon>
        <taxon>Spermatophyta</taxon>
        <taxon>Magnoliopsida</taxon>
        <taxon>eudicotyledons</taxon>
        <taxon>Gunneridae</taxon>
        <taxon>Pentapetalae</taxon>
        <taxon>asterids</taxon>
        <taxon>campanulids</taxon>
        <taxon>Asterales</taxon>
        <taxon>Asteraceae</taxon>
        <taxon>Carduoideae</taxon>
        <taxon>Cardueae</taxon>
        <taxon>Carduinae</taxon>
        <taxon>Cynara</taxon>
    </lineage>
</organism>
<comment type="caution">
    <text evidence="11">The sequence shown here is derived from an EMBL/GenBank/DDBJ whole genome shotgun (WGS) entry which is preliminary data.</text>
</comment>
<dbReference type="GO" id="GO:0061630">
    <property type="term" value="F:ubiquitin protein ligase activity"/>
    <property type="evidence" value="ECO:0007669"/>
    <property type="project" value="UniProtKB-EC"/>
</dbReference>
<feature type="domain" description="RING-type" evidence="10">
    <location>
        <begin position="206"/>
        <end position="247"/>
    </location>
</feature>
<dbReference type="Gramene" id="KVI04909">
    <property type="protein sequence ID" value="KVI04909"/>
    <property type="gene ID" value="Ccrd_016760"/>
</dbReference>
<dbReference type="Pfam" id="PF13639">
    <property type="entry name" value="zf-RING_2"/>
    <property type="match status" value="1"/>
</dbReference>
<dbReference type="PANTHER" id="PTHR15710:SF217">
    <property type="entry name" value="E3 UBIQUITIN-PROTEIN LIGASE RDUF2"/>
    <property type="match status" value="1"/>
</dbReference>
<sequence length="391" mass="43103">MSMAGSSSSSYWCYRCSRFITVPTLRQDSSLFCPDCNGGFIEEIESPARLPETTLSESRRRRFPAAAMYMVGDDQQSSGPSPVPPVLQRDRRNTGDRSPFNPVIVLRGHSSNGNTPEATVTVESINGGGFELYYDDGAGSGLRPLPVSMSEFLLGSGFDRLLDQLTQIEANGLGRMNQNPPASKAAIEALPTIEIQEIHISTESHCAVCKDPFELGTEVKEMPCKHLYHSDCILPWLTLRNSCPVCRHELPPDNQDSRSNRGHINDDEAVGLTIWRLPGGGFAVGRRGGEREVPVVFTEMDGGFNINGGRWRSSWGSRGNADRESGGLRRVWRGMFSCFGGGGRRGLSSSSSSSSDEGVSHRSRFIPTIFSSTSRRRRAWTFDVNNRPQMW</sequence>
<keyword evidence="12" id="KW-1185">Reference proteome</keyword>
<dbReference type="SUPFAM" id="SSF57850">
    <property type="entry name" value="RING/U-box"/>
    <property type="match status" value="1"/>
</dbReference>
<evidence type="ECO:0000313" key="12">
    <source>
        <dbReference type="Proteomes" id="UP000243975"/>
    </source>
</evidence>
<evidence type="ECO:0000256" key="6">
    <source>
        <dbReference type="ARBA" id="ARBA00022786"/>
    </source>
</evidence>
<evidence type="ECO:0000313" key="11">
    <source>
        <dbReference type="EMBL" id="KVI04909.1"/>
    </source>
</evidence>
<dbReference type="AlphaFoldDB" id="A0A103Y9B9"/>
<dbReference type="SMART" id="SM00184">
    <property type="entry name" value="RING"/>
    <property type="match status" value="1"/>
</dbReference>
<dbReference type="CDD" id="cd16667">
    <property type="entry name" value="RING-H2_RNF126-like"/>
    <property type="match status" value="1"/>
</dbReference>
<dbReference type="Pfam" id="PF14369">
    <property type="entry name" value="Zn_ribbon_19"/>
    <property type="match status" value="1"/>
</dbReference>
<dbReference type="Gene3D" id="3.30.40.10">
    <property type="entry name" value="Zinc/RING finger domain, C3HC4 (zinc finger)"/>
    <property type="match status" value="1"/>
</dbReference>
<dbReference type="PROSITE" id="PS50089">
    <property type="entry name" value="ZF_RING_2"/>
    <property type="match status" value="1"/>
</dbReference>
<feature type="region of interest" description="Disordered" evidence="9">
    <location>
        <begin position="70"/>
        <end position="99"/>
    </location>
</feature>
<proteinExistence type="predicted"/>
<keyword evidence="6" id="KW-0833">Ubl conjugation pathway</keyword>
<dbReference type="Proteomes" id="UP000243975">
    <property type="component" value="Unassembled WGS sequence"/>
</dbReference>
<evidence type="ECO:0000256" key="3">
    <source>
        <dbReference type="ARBA" id="ARBA00022679"/>
    </source>
</evidence>
<dbReference type="FunFam" id="3.30.40.10:FF:000022">
    <property type="entry name" value="E3 ubiquitin-protein ligase RING1-like"/>
    <property type="match status" value="1"/>
</dbReference>
<dbReference type="EMBL" id="LEKV01001900">
    <property type="protein sequence ID" value="KVI04909.1"/>
    <property type="molecule type" value="Genomic_DNA"/>
</dbReference>
<dbReference type="PANTHER" id="PTHR15710">
    <property type="entry name" value="E3 UBIQUITIN-PROTEIN LIGASE PRAJA"/>
    <property type="match status" value="1"/>
</dbReference>
<dbReference type="GO" id="GO:0005737">
    <property type="term" value="C:cytoplasm"/>
    <property type="evidence" value="ECO:0007669"/>
    <property type="project" value="TreeGrafter"/>
</dbReference>
<dbReference type="OMA" id="IEATYVC"/>
<keyword evidence="7" id="KW-0862">Zinc</keyword>
<evidence type="ECO:0000256" key="9">
    <source>
        <dbReference type="SAM" id="MobiDB-lite"/>
    </source>
</evidence>
<evidence type="ECO:0000256" key="2">
    <source>
        <dbReference type="ARBA" id="ARBA00012483"/>
    </source>
</evidence>
<protein>
    <recommendedName>
        <fullName evidence="2">RING-type E3 ubiquitin transferase</fullName>
        <ecNumber evidence="2">2.3.2.27</ecNumber>
    </recommendedName>
</protein>